<dbReference type="CDD" id="cd00615">
    <property type="entry name" value="Orn_deC_like"/>
    <property type="match status" value="1"/>
</dbReference>
<dbReference type="InterPro" id="IPR015421">
    <property type="entry name" value="PyrdxlP-dep_Trfase_major"/>
</dbReference>
<dbReference type="Proteomes" id="UP000075531">
    <property type="component" value="Unassembled WGS sequence"/>
</dbReference>
<evidence type="ECO:0000313" key="7">
    <source>
        <dbReference type="EMBL" id="KYH34975.1"/>
    </source>
</evidence>
<evidence type="ECO:0000259" key="6">
    <source>
        <dbReference type="PROSITE" id="PS00703"/>
    </source>
</evidence>
<dbReference type="InterPro" id="IPR036633">
    <property type="entry name" value="Prn/Lys/Arg_de-COase_C_sf"/>
</dbReference>
<proteinExistence type="inferred from homology"/>
<dbReference type="STRING" id="1121338.CLTEP_11390"/>
<dbReference type="Pfam" id="PF03711">
    <property type="entry name" value="OKR_DC_1_C"/>
    <property type="match status" value="1"/>
</dbReference>
<evidence type="ECO:0000313" key="8">
    <source>
        <dbReference type="Proteomes" id="UP000075531"/>
    </source>
</evidence>
<dbReference type="InterPro" id="IPR052357">
    <property type="entry name" value="Orn_Lys_Arg_decarboxylase-I"/>
</dbReference>
<sequence length="483" mass="53200">MSGNQNIAPLFEALKKYDSKNVVPFDVPGHKHGKGLPEFTEFVGERLMRIDVNSMKPLDNISNPISVIKEAEELMAEAYFADCAFFLVNGTTSGVQAMIMSVCKPGEKIIIPRNAHKSATNGLILSGAIPVYIQPETDYELGIANGVTAKNVEEAIINNPDAKAVFLVNPTYYGAVSEIENIIDIAHKNGMSVLVDEAHGAHLKFHEEFPKDAMELGADMAAVSLHKTGGSLTQSSVLLLNEGMIDKNTVKTILNLTQTTSASYILMTSLDVARKRLAVEGNRIFEDILRITRNARNQINNIEGLYAFGKEMIGKLGVYDFDETKLGVNVTGLGITGFEAYDILRDKYNIQVELGDAYNILAIVSVGDTEESLNSLVMALKDMSIKYKGNKKKFEKVILENPEVIVSPRDAFYARKRIIRLEEAEGEISGESVMAYPPGIPIVAPGERITKRMIEYIKFLKKQHSMLTDTADPDVEYIKVLGS</sequence>
<dbReference type="EC" id="4.1.1.19" evidence="7"/>
<dbReference type="PATRIC" id="fig|1121338.3.peg.1176"/>
<dbReference type="AlphaFoldDB" id="A0A151B4Y7"/>
<name>A0A151B4Y7_9CLOT</name>
<evidence type="ECO:0000256" key="3">
    <source>
        <dbReference type="ARBA" id="ARBA00022793"/>
    </source>
</evidence>
<keyword evidence="8" id="KW-1185">Reference proteome</keyword>
<evidence type="ECO:0000256" key="2">
    <source>
        <dbReference type="ARBA" id="ARBA00010671"/>
    </source>
</evidence>
<dbReference type="Gene3D" id="3.40.640.10">
    <property type="entry name" value="Type I PLP-dependent aspartate aminotransferase-like (Major domain)"/>
    <property type="match status" value="1"/>
</dbReference>
<dbReference type="InterPro" id="IPR015424">
    <property type="entry name" value="PyrdxlP-dep_Trfase"/>
</dbReference>
<dbReference type="InterPro" id="IPR008286">
    <property type="entry name" value="Prn/Lys/Arg_de-COase_C"/>
</dbReference>
<dbReference type="OrthoDB" id="9815233at2"/>
<comment type="caution">
    <text evidence="7">The sequence shown here is derived from an EMBL/GenBank/DDBJ whole genome shotgun (WGS) entry which is preliminary data.</text>
</comment>
<comment type="cofactor">
    <cofactor evidence="1">
        <name>pyridoxal 5'-phosphate</name>
        <dbReference type="ChEBI" id="CHEBI:597326"/>
    </cofactor>
</comment>
<evidence type="ECO:0000256" key="5">
    <source>
        <dbReference type="ARBA" id="ARBA00023239"/>
    </source>
</evidence>
<organism evidence="7 8">
    <name type="scientific">Clostridium tepidiprofundi DSM 19306</name>
    <dbReference type="NCBI Taxonomy" id="1121338"/>
    <lineage>
        <taxon>Bacteria</taxon>
        <taxon>Bacillati</taxon>
        <taxon>Bacillota</taxon>
        <taxon>Clostridia</taxon>
        <taxon>Eubacteriales</taxon>
        <taxon>Clostridiaceae</taxon>
        <taxon>Clostridium</taxon>
    </lineage>
</organism>
<evidence type="ECO:0000256" key="1">
    <source>
        <dbReference type="ARBA" id="ARBA00001933"/>
    </source>
</evidence>
<dbReference type="Gene3D" id="3.90.100.10">
    <property type="entry name" value="Orn/Lys/Arg decarboxylase, C-terminal domain"/>
    <property type="match status" value="1"/>
</dbReference>
<dbReference type="SUPFAM" id="SSF53383">
    <property type="entry name" value="PLP-dependent transferases"/>
    <property type="match status" value="1"/>
</dbReference>
<dbReference type="InterPro" id="IPR000310">
    <property type="entry name" value="Orn/Lys/Arg_deCO2ase_major_dom"/>
</dbReference>
<dbReference type="Pfam" id="PF01276">
    <property type="entry name" value="OKR_DC_1"/>
    <property type="match status" value="1"/>
</dbReference>
<comment type="similarity">
    <text evidence="2">Belongs to the Orn/Lys/Arg decarboxylase class-I family.</text>
</comment>
<dbReference type="EMBL" id="LTBA01000008">
    <property type="protein sequence ID" value="KYH34975.1"/>
    <property type="molecule type" value="Genomic_DNA"/>
</dbReference>
<evidence type="ECO:0000256" key="4">
    <source>
        <dbReference type="ARBA" id="ARBA00022898"/>
    </source>
</evidence>
<reference evidence="7 8" key="1">
    <citation type="submission" date="2016-02" db="EMBL/GenBank/DDBJ databases">
        <title>Genome sequence of Clostridium tepidiprofundi DSM 19306.</title>
        <authorList>
            <person name="Poehlein A."/>
            <person name="Daniel R."/>
        </authorList>
    </citation>
    <scope>NUCLEOTIDE SEQUENCE [LARGE SCALE GENOMIC DNA]</scope>
    <source>
        <strain evidence="7 8">DSM 19306</strain>
    </source>
</reference>
<dbReference type="PROSITE" id="PS00703">
    <property type="entry name" value="OKR_DC_1"/>
    <property type="match status" value="1"/>
</dbReference>
<keyword evidence="4" id="KW-0663">Pyridoxal phosphate</keyword>
<feature type="domain" description="Orn/Lys/Arg decarboxylases family 1 pyridoxal-P attachment site" evidence="6">
    <location>
        <begin position="222"/>
        <end position="236"/>
    </location>
</feature>
<dbReference type="PANTHER" id="PTHR43277:SF4">
    <property type="entry name" value="ARGININE DECARBOXYLASE"/>
    <property type="match status" value="1"/>
</dbReference>
<keyword evidence="5 7" id="KW-0456">Lyase</keyword>
<dbReference type="GO" id="GO:0008792">
    <property type="term" value="F:arginine decarboxylase activity"/>
    <property type="evidence" value="ECO:0007669"/>
    <property type="project" value="UniProtKB-EC"/>
</dbReference>
<dbReference type="PANTHER" id="PTHR43277">
    <property type="entry name" value="ARGININE DECARBOXYLASE"/>
    <property type="match status" value="1"/>
</dbReference>
<protein>
    <submittedName>
        <fullName evidence="7">Arginine decarboxylase</fullName>
        <ecNumber evidence="7">4.1.1.19</ecNumber>
    </submittedName>
</protein>
<keyword evidence="3" id="KW-0210">Decarboxylase</keyword>
<dbReference type="SUPFAM" id="SSF55904">
    <property type="entry name" value="Ornithine decarboxylase C-terminal domain"/>
    <property type="match status" value="1"/>
</dbReference>
<gene>
    <name evidence="7" type="primary">speA_1</name>
    <name evidence="7" type="ORF">CLTEP_11390</name>
</gene>
<accession>A0A151B4Y7</accession>